<gene>
    <name evidence="1" type="ORF">FBU59_001323</name>
</gene>
<evidence type="ECO:0000313" key="1">
    <source>
        <dbReference type="EMBL" id="KAJ1949041.1"/>
    </source>
</evidence>
<proteinExistence type="predicted"/>
<reference evidence="1" key="1">
    <citation type="submission" date="2022-07" db="EMBL/GenBank/DDBJ databases">
        <title>Phylogenomic reconstructions and comparative analyses of Kickxellomycotina fungi.</title>
        <authorList>
            <person name="Reynolds N.K."/>
            <person name="Stajich J.E."/>
            <person name="Barry K."/>
            <person name="Grigoriev I.V."/>
            <person name="Crous P."/>
            <person name="Smith M.E."/>
        </authorList>
    </citation>
    <scope>NUCLEOTIDE SEQUENCE</scope>
    <source>
        <strain evidence="1">NRRL 5244</strain>
    </source>
</reference>
<sequence length="349" mass="39065">MSFSLTRHLNSLRKLQPAVSRSFPASMTRPYSTSPSSSELAMIEQWAKDAKQTRSEVWDRMDSRQLSLLDQTIRPYLPSSYPQHPTDPLFGDITKGTALPPAAHLVYFPSAKSEQSLSPDGYHAAGAPPAPFVQRMWAGGLIEFRPENPLRVGSAAQLVSSVEDISVKERAGADPLVFVKFVREMRNELGLSVVERRQLVYMKPVEVQRKIVRHKRQPEFSHTLTPTEILLFRYSALTWNSHRIHYDHNYACNIENHPGLLVHGPMTCTLLLQLLQANMPKGFVAKSFEYRAVSPMYCQQPLTLNGRWSQRSEGSEAADGSRICELWSADNDGGITMKGTATVVPATGE</sequence>
<dbReference type="Proteomes" id="UP001150603">
    <property type="component" value="Unassembled WGS sequence"/>
</dbReference>
<accession>A0ACC1JEI9</accession>
<keyword evidence="2" id="KW-1185">Reference proteome</keyword>
<protein>
    <submittedName>
        <fullName evidence="1">Uncharacterized protein</fullName>
    </submittedName>
</protein>
<name>A0ACC1JEI9_9FUNG</name>
<dbReference type="EMBL" id="JANBPW010000563">
    <property type="protein sequence ID" value="KAJ1949041.1"/>
    <property type="molecule type" value="Genomic_DNA"/>
</dbReference>
<organism evidence="1 2">
    <name type="scientific">Linderina macrospora</name>
    <dbReference type="NCBI Taxonomy" id="4868"/>
    <lineage>
        <taxon>Eukaryota</taxon>
        <taxon>Fungi</taxon>
        <taxon>Fungi incertae sedis</taxon>
        <taxon>Zoopagomycota</taxon>
        <taxon>Kickxellomycotina</taxon>
        <taxon>Kickxellomycetes</taxon>
        <taxon>Kickxellales</taxon>
        <taxon>Kickxellaceae</taxon>
        <taxon>Linderina</taxon>
    </lineage>
</organism>
<comment type="caution">
    <text evidence="1">The sequence shown here is derived from an EMBL/GenBank/DDBJ whole genome shotgun (WGS) entry which is preliminary data.</text>
</comment>
<evidence type="ECO:0000313" key="2">
    <source>
        <dbReference type="Proteomes" id="UP001150603"/>
    </source>
</evidence>